<keyword evidence="1" id="KW-0472">Membrane</keyword>
<dbReference type="PANTHER" id="PTHR34220">
    <property type="entry name" value="SENSOR HISTIDINE KINASE YPDA"/>
    <property type="match status" value="1"/>
</dbReference>
<dbReference type="Proteomes" id="UP001236507">
    <property type="component" value="Unassembled WGS sequence"/>
</dbReference>
<feature type="transmembrane region" description="Helical" evidence="1">
    <location>
        <begin position="16"/>
        <end position="33"/>
    </location>
</feature>
<keyword evidence="3" id="KW-0808">Transferase</keyword>
<dbReference type="InterPro" id="IPR050640">
    <property type="entry name" value="Bact_2-comp_sensor_kinase"/>
</dbReference>
<evidence type="ECO:0000313" key="3">
    <source>
        <dbReference type="EMBL" id="MDI9862516.1"/>
    </source>
</evidence>
<keyword evidence="4" id="KW-1185">Reference proteome</keyword>
<dbReference type="RefSeq" id="WP_283346758.1">
    <property type="nucleotide sequence ID" value="NZ_JASHIF010000031.1"/>
</dbReference>
<dbReference type="InterPro" id="IPR036890">
    <property type="entry name" value="HATPase_C_sf"/>
</dbReference>
<keyword evidence="3" id="KW-0418">Kinase</keyword>
<dbReference type="PANTHER" id="PTHR34220:SF7">
    <property type="entry name" value="SENSOR HISTIDINE KINASE YPDA"/>
    <property type="match status" value="1"/>
</dbReference>
<feature type="transmembrane region" description="Helical" evidence="1">
    <location>
        <begin position="53"/>
        <end position="74"/>
    </location>
</feature>
<name>A0ABT6YFZ3_9BACT</name>
<gene>
    <name evidence="3" type="ORF">QM524_25045</name>
</gene>
<keyword evidence="1" id="KW-1133">Transmembrane helix</keyword>
<dbReference type="InterPro" id="IPR010559">
    <property type="entry name" value="Sig_transdc_His_kin_internal"/>
</dbReference>
<dbReference type="Gene3D" id="3.30.565.10">
    <property type="entry name" value="Histidine kinase-like ATPase, C-terminal domain"/>
    <property type="match status" value="1"/>
</dbReference>
<evidence type="ECO:0000259" key="2">
    <source>
        <dbReference type="Pfam" id="PF06580"/>
    </source>
</evidence>
<dbReference type="Pfam" id="PF06580">
    <property type="entry name" value="His_kinase"/>
    <property type="match status" value="1"/>
</dbReference>
<proteinExistence type="predicted"/>
<organism evidence="3 4">
    <name type="scientific">Flectobacillus roseus</name>
    <dbReference type="NCBI Taxonomy" id="502259"/>
    <lineage>
        <taxon>Bacteria</taxon>
        <taxon>Pseudomonadati</taxon>
        <taxon>Bacteroidota</taxon>
        <taxon>Cytophagia</taxon>
        <taxon>Cytophagales</taxon>
        <taxon>Flectobacillaceae</taxon>
        <taxon>Flectobacillus</taxon>
    </lineage>
</organism>
<sequence length="363" mass="42647">MSKTRDTFLSIRRKRIIIIVFAFVLYNLVSYIIDPFSAYWKIYFQRDAFDIFLDLFLNFSFCCFISESSIYLGMQLNHYIPWTKSPYRRLLIETGLNFILVMLAIGFFDFLYRFLEMCEACQNMTSSMSIEMQRGYIQWIVVSVIISFMIIGINTCVYLIDNWKNSEIRAAALDQMAVEAELYSLKLQIDPHFVFNNLSVLSEMILKDQQLGYEYAENFSRIYRYMLVNTKKDIISLDEELRFLKSYIFLIKQRIGDGVTFEVDIEKECLGAYLPPLTLQLLVENALKHNKTSRRNPLQICIYNTDQNELIVENNLLPIENPMSSSGLGLQNIQRRYKLLWQKGLEIDKSTNIFKVIIPLIKA</sequence>
<feature type="domain" description="Signal transduction histidine kinase internal region" evidence="2">
    <location>
        <begin position="180"/>
        <end position="257"/>
    </location>
</feature>
<dbReference type="GO" id="GO:0016301">
    <property type="term" value="F:kinase activity"/>
    <property type="evidence" value="ECO:0007669"/>
    <property type="project" value="UniProtKB-KW"/>
</dbReference>
<reference evidence="3 4" key="1">
    <citation type="submission" date="2023-05" db="EMBL/GenBank/DDBJ databases">
        <title>Novel species of genus Flectobacillus isolated from stream in China.</title>
        <authorList>
            <person name="Lu H."/>
        </authorList>
    </citation>
    <scope>NUCLEOTIDE SEQUENCE [LARGE SCALE GENOMIC DNA]</scope>
    <source>
        <strain evidence="3 4">KCTC 42575</strain>
    </source>
</reference>
<evidence type="ECO:0000313" key="4">
    <source>
        <dbReference type="Proteomes" id="UP001236507"/>
    </source>
</evidence>
<keyword evidence="1" id="KW-0812">Transmembrane</keyword>
<dbReference type="EMBL" id="JASHIF010000031">
    <property type="protein sequence ID" value="MDI9862516.1"/>
    <property type="molecule type" value="Genomic_DNA"/>
</dbReference>
<evidence type="ECO:0000256" key="1">
    <source>
        <dbReference type="SAM" id="Phobius"/>
    </source>
</evidence>
<protein>
    <submittedName>
        <fullName evidence="3">Histidine kinase</fullName>
    </submittedName>
</protein>
<accession>A0ABT6YFZ3</accession>
<feature type="transmembrane region" description="Helical" evidence="1">
    <location>
        <begin position="135"/>
        <end position="160"/>
    </location>
</feature>
<feature type="transmembrane region" description="Helical" evidence="1">
    <location>
        <begin position="95"/>
        <end position="115"/>
    </location>
</feature>
<comment type="caution">
    <text evidence="3">The sequence shown here is derived from an EMBL/GenBank/DDBJ whole genome shotgun (WGS) entry which is preliminary data.</text>
</comment>